<evidence type="ECO:0008006" key="3">
    <source>
        <dbReference type="Google" id="ProtNLM"/>
    </source>
</evidence>
<organism evidence="1 2">
    <name type="scientific">Flavobacterium crassostreae</name>
    <dbReference type="NCBI Taxonomy" id="1763534"/>
    <lineage>
        <taxon>Bacteria</taxon>
        <taxon>Pseudomonadati</taxon>
        <taxon>Bacteroidota</taxon>
        <taxon>Flavobacteriia</taxon>
        <taxon>Flavobacteriales</taxon>
        <taxon>Flavobacteriaceae</taxon>
        <taxon>Flavobacterium</taxon>
    </lineage>
</organism>
<dbReference type="InterPro" id="IPR021145">
    <property type="entry name" value="Portal_protein_SPP1_Gp6-like"/>
</dbReference>
<sequence length="470" mass="52422">MEEIIELLKSDPQKAIETIKAKSIKKASDIENYIKEYKDFDRSQRDQQIEVIQKDKPLEGGTVSRMVKIYINHAQNIAETLAAFVIGKPITLIPSEDNDLSKLVKQIWRVNRIDSKLLEATIVKFSQTQVAMQFYIVDAGETSLLNKVLEFMKLKKQAKEIKAKVLDNTKGIMTPYFDSSGDMKLFMWEYKSKEGDKEVANVQIWNETNMIHLKDLAQFANLPHGFDRIPIVYDSQDEPIWYTVKSPIDRHEVAMSKLGDANDYSGHPILVTEGQVNGMPTKEESGKHFNVPITLGGDDGKTVIKGGVSFLEATTAPESNRLELDKLEDIIAYGSGVPNLSLDKLKALGNVAEKTVKLMFIATDIKAALKQSAARTFIERCVNVILSGVTKTTNIGTATIGKSLYYDIQFNSILPSDISETVTYLKSAVEGKFVSKKTAIGLIDLVDDQEGEIKQIELENKVTEVIPPAL</sequence>
<reference evidence="1 2" key="1">
    <citation type="submission" date="2016-03" db="EMBL/GenBank/DDBJ databases">
        <authorList>
            <person name="Ploux O."/>
        </authorList>
    </citation>
    <scope>NUCLEOTIDE SEQUENCE [LARGE SCALE GENOMIC DNA]</scope>
    <source>
        <strain evidence="1 2">LPB0076</strain>
    </source>
</reference>
<protein>
    <recommendedName>
        <fullName evidence="3">Phage portal protein</fullName>
    </recommendedName>
</protein>
<keyword evidence="2" id="KW-1185">Reference proteome</keyword>
<name>A0A1B9E7N0_9FLAO</name>
<dbReference type="RefSeq" id="WP_066332343.1">
    <property type="nucleotide sequence ID" value="NZ_CP017688.1"/>
</dbReference>
<dbReference type="STRING" id="1763534.GCA_001831475_02657"/>
<dbReference type="AlphaFoldDB" id="A0A1B9E7N0"/>
<gene>
    <name evidence="1" type="ORF">LPBF_03160</name>
</gene>
<evidence type="ECO:0000313" key="1">
    <source>
        <dbReference type="EMBL" id="OCB77960.1"/>
    </source>
</evidence>
<dbReference type="Proteomes" id="UP000093510">
    <property type="component" value="Unassembled WGS sequence"/>
</dbReference>
<dbReference type="OrthoDB" id="1452435at2"/>
<comment type="caution">
    <text evidence="1">The sequence shown here is derived from an EMBL/GenBank/DDBJ whole genome shotgun (WGS) entry which is preliminary data.</text>
</comment>
<evidence type="ECO:0000313" key="2">
    <source>
        <dbReference type="Proteomes" id="UP000093510"/>
    </source>
</evidence>
<dbReference type="Pfam" id="PF05133">
    <property type="entry name" value="SPP1_portal"/>
    <property type="match status" value="1"/>
</dbReference>
<accession>A0A1B9E7N0</accession>
<dbReference type="EMBL" id="LVEP01000013">
    <property type="protein sequence ID" value="OCB77960.1"/>
    <property type="molecule type" value="Genomic_DNA"/>
</dbReference>
<proteinExistence type="predicted"/>